<dbReference type="Pfam" id="PF00248">
    <property type="entry name" value="Aldo_ket_red"/>
    <property type="match status" value="1"/>
</dbReference>
<dbReference type="OrthoDB" id="9773828at2"/>
<dbReference type="PANTHER" id="PTHR43364">
    <property type="entry name" value="NADH-SPECIFIC METHYLGLYOXAL REDUCTASE-RELATED"/>
    <property type="match status" value="1"/>
</dbReference>
<evidence type="ECO:0000259" key="2">
    <source>
        <dbReference type="Pfam" id="PF00248"/>
    </source>
</evidence>
<reference evidence="4" key="1">
    <citation type="submission" date="2016-05" db="EMBL/GenBank/DDBJ databases">
        <title>Paenibacillus oryzae. sp. nov., isolated from the rice root.</title>
        <authorList>
            <person name="Zhang J."/>
            <person name="Zhang X."/>
        </authorList>
    </citation>
    <scope>NUCLEOTIDE SEQUENCE [LARGE SCALE GENOMIC DNA]</scope>
    <source>
        <strain evidence="4">KCTC13222</strain>
    </source>
</reference>
<organism evidence="3 4">
    <name type="scientific">Paenibacillus pectinilyticus</name>
    <dbReference type="NCBI Taxonomy" id="512399"/>
    <lineage>
        <taxon>Bacteria</taxon>
        <taxon>Bacillati</taxon>
        <taxon>Bacillota</taxon>
        <taxon>Bacilli</taxon>
        <taxon>Bacillales</taxon>
        <taxon>Paenibacillaceae</taxon>
        <taxon>Paenibacillus</taxon>
    </lineage>
</organism>
<dbReference type="PANTHER" id="PTHR43364:SF4">
    <property type="entry name" value="NAD(P)-LINKED OXIDOREDUCTASE SUPERFAMILY PROTEIN"/>
    <property type="match status" value="1"/>
</dbReference>
<accession>A0A1C0ZWU9</accession>
<evidence type="ECO:0000256" key="1">
    <source>
        <dbReference type="ARBA" id="ARBA00023002"/>
    </source>
</evidence>
<dbReference type="InterPro" id="IPR036812">
    <property type="entry name" value="NAD(P)_OxRdtase_dom_sf"/>
</dbReference>
<dbReference type="InterPro" id="IPR050523">
    <property type="entry name" value="AKR_Detox_Biosynth"/>
</dbReference>
<dbReference type="Gene3D" id="3.20.20.100">
    <property type="entry name" value="NADP-dependent oxidoreductase domain"/>
    <property type="match status" value="1"/>
</dbReference>
<evidence type="ECO:0000313" key="4">
    <source>
        <dbReference type="Proteomes" id="UP000093309"/>
    </source>
</evidence>
<sequence>MHYRNLPKTELRVSALCLGTALIGTAVSEKDSFRILDQFVDSGGNFIDTARAYAIWEPGGEGVSEQIIGKWLADRGYRDTIVVATKGAHPAWSAIETPRLSRKEITQDCERSLLALGLGTIPIYWLHRDDPSRPLSDIFETLEFLRLSDKIRYYGFSNWSTKRMREALTYAKENNLTGFIANQPMWSFAKVNPEGIPDSTSYSMDEDMYSFHCESKLTVIPYTAQAKGFFSKWEQFGLEALHSSLHTAYENDTNQARFEKLKRLSQETGHSITTLSLSWLTSQPDFVTIPIVWSSQLSQLSEVLKAGQLVLDPHVVRSLT</sequence>
<dbReference type="Proteomes" id="UP000093309">
    <property type="component" value="Unassembled WGS sequence"/>
</dbReference>
<dbReference type="GO" id="GO:0005829">
    <property type="term" value="C:cytosol"/>
    <property type="evidence" value="ECO:0007669"/>
    <property type="project" value="TreeGrafter"/>
</dbReference>
<dbReference type="CDD" id="cd19082">
    <property type="entry name" value="AKR_AKR10A1_2"/>
    <property type="match status" value="1"/>
</dbReference>
<protein>
    <recommendedName>
        <fullName evidence="2">NADP-dependent oxidoreductase domain-containing protein</fullName>
    </recommendedName>
</protein>
<dbReference type="InterPro" id="IPR023210">
    <property type="entry name" value="NADP_OxRdtase_dom"/>
</dbReference>
<name>A0A1C0ZWU9_9BACL</name>
<dbReference type="STRING" id="512399.A8709_32690"/>
<evidence type="ECO:0000313" key="3">
    <source>
        <dbReference type="EMBL" id="OCT12575.1"/>
    </source>
</evidence>
<dbReference type="SUPFAM" id="SSF51430">
    <property type="entry name" value="NAD(P)-linked oxidoreductase"/>
    <property type="match status" value="1"/>
</dbReference>
<dbReference type="GO" id="GO:0016491">
    <property type="term" value="F:oxidoreductase activity"/>
    <property type="evidence" value="ECO:0007669"/>
    <property type="project" value="UniProtKB-KW"/>
</dbReference>
<comment type="caution">
    <text evidence="3">The sequence shown here is derived from an EMBL/GenBank/DDBJ whole genome shotgun (WGS) entry which is preliminary data.</text>
</comment>
<proteinExistence type="predicted"/>
<gene>
    <name evidence="3" type="ORF">A8709_32690</name>
</gene>
<keyword evidence="4" id="KW-1185">Reference proteome</keyword>
<dbReference type="RefSeq" id="WP_065856999.1">
    <property type="nucleotide sequence ID" value="NZ_LYPC01000027.1"/>
</dbReference>
<dbReference type="EMBL" id="LYPC01000027">
    <property type="protein sequence ID" value="OCT12575.1"/>
    <property type="molecule type" value="Genomic_DNA"/>
</dbReference>
<dbReference type="AlphaFoldDB" id="A0A1C0ZWU9"/>
<feature type="domain" description="NADP-dependent oxidoreductase" evidence="2">
    <location>
        <begin position="16"/>
        <end position="318"/>
    </location>
</feature>
<keyword evidence="1" id="KW-0560">Oxidoreductase</keyword>